<comment type="caution">
    <text evidence="1">The sequence shown here is derived from an EMBL/GenBank/DDBJ whole genome shotgun (WGS) entry which is preliminary data.</text>
</comment>
<accession>A0ACB9ZXH2</accession>
<reference evidence="2" key="1">
    <citation type="journal article" date="2023" name="Nat. Plants">
        <title>Single-cell RNA sequencing provides a high-resolution roadmap for understanding the multicellular compartmentation of specialized metabolism.</title>
        <authorList>
            <person name="Sun S."/>
            <person name="Shen X."/>
            <person name="Li Y."/>
            <person name="Li Y."/>
            <person name="Wang S."/>
            <person name="Li R."/>
            <person name="Zhang H."/>
            <person name="Shen G."/>
            <person name="Guo B."/>
            <person name="Wei J."/>
            <person name="Xu J."/>
            <person name="St-Pierre B."/>
            <person name="Chen S."/>
            <person name="Sun C."/>
        </authorList>
    </citation>
    <scope>NUCLEOTIDE SEQUENCE [LARGE SCALE GENOMIC DNA]</scope>
</reference>
<gene>
    <name evidence="1" type="ORF">M9H77_30152</name>
</gene>
<dbReference type="EMBL" id="CM044707">
    <property type="protein sequence ID" value="KAI5652965.1"/>
    <property type="molecule type" value="Genomic_DNA"/>
</dbReference>
<name>A0ACB9ZXH2_CATRO</name>
<keyword evidence="2" id="KW-1185">Reference proteome</keyword>
<evidence type="ECO:0000313" key="1">
    <source>
        <dbReference type="EMBL" id="KAI5652965.1"/>
    </source>
</evidence>
<organism evidence="1 2">
    <name type="scientific">Catharanthus roseus</name>
    <name type="common">Madagascar periwinkle</name>
    <name type="synonym">Vinca rosea</name>
    <dbReference type="NCBI Taxonomy" id="4058"/>
    <lineage>
        <taxon>Eukaryota</taxon>
        <taxon>Viridiplantae</taxon>
        <taxon>Streptophyta</taxon>
        <taxon>Embryophyta</taxon>
        <taxon>Tracheophyta</taxon>
        <taxon>Spermatophyta</taxon>
        <taxon>Magnoliopsida</taxon>
        <taxon>eudicotyledons</taxon>
        <taxon>Gunneridae</taxon>
        <taxon>Pentapetalae</taxon>
        <taxon>asterids</taxon>
        <taxon>lamiids</taxon>
        <taxon>Gentianales</taxon>
        <taxon>Apocynaceae</taxon>
        <taxon>Rauvolfioideae</taxon>
        <taxon>Vinceae</taxon>
        <taxon>Catharanthinae</taxon>
        <taxon>Catharanthus</taxon>
    </lineage>
</organism>
<proteinExistence type="predicted"/>
<dbReference type="Proteomes" id="UP001060085">
    <property type="component" value="Linkage Group LG07"/>
</dbReference>
<sequence length="264" mass="30335">MTMYLLMDTMTYQLKAPIHVMKVDTKEGNPLEVEEEGVPRHEAWHGDNLFEYYGKNPNVGRAYFGGYYGRQKGDKALDKIKWKVPSFKGGSDPNVLLDWEHQVENQFMVRNYSDVVKVKLVIAAFSGYELYWKIANQLELYPYNTYEDMCHLATKIENLKMRSGLSITTLPSSRNVVPKPQSSTYKSCPKKDEKPKVVFKDNSKPKVEEKGRLITNPTRSFKCDGVGHIAIKCPTKKTLVFCENLNGSIEKDEEDCQEENVEKE</sequence>
<protein>
    <submittedName>
        <fullName evidence="1">Uncharacterized protein</fullName>
    </submittedName>
</protein>
<evidence type="ECO:0000313" key="2">
    <source>
        <dbReference type="Proteomes" id="UP001060085"/>
    </source>
</evidence>